<dbReference type="EMBL" id="BAABJO010000024">
    <property type="protein sequence ID" value="GAA5131960.1"/>
    <property type="molecule type" value="Genomic_DNA"/>
</dbReference>
<evidence type="ECO:0000256" key="1">
    <source>
        <dbReference type="SAM" id="Phobius"/>
    </source>
</evidence>
<feature type="transmembrane region" description="Helical" evidence="1">
    <location>
        <begin position="140"/>
        <end position="162"/>
    </location>
</feature>
<keyword evidence="1" id="KW-0812">Transmembrane</keyword>
<organism evidence="3 4">
    <name type="scientific">Pseudonocardia adelaidensis</name>
    <dbReference type="NCBI Taxonomy" id="648754"/>
    <lineage>
        <taxon>Bacteria</taxon>
        <taxon>Bacillati</taxon>
        <taxon>Actinomycetota</taxon>
        <taxon>Actinomycetes</taxon>
        <taxon>Pseudonocardiales</taxon>
        <taxon>Pseudonocardiaceae</taxon>
        <taxon>Pseudonocardia</taxon>
    </lineage>
</organism>
<keyword evidence="4" id="KW-1185">Reference proteome</keyword>
<reference evidence="4" key="1">
    <citation type="journal article" date="2019" name="Int. J. Syst. Evol. Microbiol.">
        <title>The Global Catalogue of Microorganisms (GCM) 10K type strain sequencing project: providing services to taxonomists for standard genome sequencing and annotation.</title>
        <authorList>
            <consortium name="The Broad Institute Genomics Platform"/>
            <consortium name="The Broad Institute Genome Sequencing Center for Infectious Disease"/>
            <person name="Wu L."/>
            <person name="Ma J."/>
        </authorList>
    </citation>
    <scope>NUCLEOTIDE SEQUENCE [LARGE SCALE GENOMIC DNA]</scope>
    <source>
        <strain evidence="4">JCM 18302</strain>
    </source>
</reference>
<keyword evidence="1" id="KW-0472">Membrane</keyword>
<dbReference type="Pfam" id="PF09990">
    <property type="entry name" value="DUF2231"/>
    <property type="match status" value="1"/>
</dbReference>
<comment type="caution">
    <text evidence="3">The sequence shown here is derived from an EMBL/GenBank/DDBJ whole genome shotgun (WGS) entry which is preliminary data.</text>
</comment>
<sequence length="176" mass="18032">MNRTPRPPVAQDMWVIDGIPLHPLVVHAVVVLLPLAAVGAVVIAVRRSWRRSLGIPVLLVALAGVAAVPMATTTGSQLYAALGGQNPLIDIHMQRAAWVLPVALAFLVLLGGAVLTELAIVRAEVGAHAARAATATRYHVATGLSALAALTGIAVVVVVVLVGHAGSTAAWQGIVQ</sequence>
<evidence type="ECO:0000313" key="3">
    <source>
        <dbReference type="EMBL" id="GAA5131960.1"/>
    </source>
</evidence>
<evidence type="ECO:0000313" key="4">
    <source>
        <dbReference type="Proteomes" id="UP001500804"/>
    </source>
</evidence>
<dbReference type="InterPro" id="IPR019251">
    <property type="entry name" value="DUF2231_TM"/>
</dbReference>
<name>A0ABP9NU00_9PSEU</name>
<keyword evidence="1" id="KW-1133">Transmembrane helix</keyword>
<accession>A0ABP9NU00</accession>
<dbReference type="RefSeq" id="WP_345608730.1">
    <property type="nucleotide sequence ID" value="NZ_BAABJO010000024.1"/>
</dbReference>
<evidence type="ECO:0000259" key="2">
    <source>
        <dbReference type="Pfam" id="PF09990"/>
    </source>
</evidence>
<gene>
    <name evidence="3" type="ORF">GCM10023320_55860</name>
</gene>
<dbReference type="Proteomes" id="UP001500804">
    <property type="component" value="Unassembled WGS sequence"/>
</dbReference>
<feature type="transmembrane region" description="Helical" evidence="1">
    <location>
        <begin position="24"/>
        <end position="45"/>
    </location>
</feature>
<feature type="domain" description="DUF2231" evidence="2">
    <location>
        <begin position="18"/>
        <end position="173"/>
    </location>
</feature>
<protein>
    <recommendedName>
        <fullName evidence="2">DUF2231 domain-containing protein</fullName>
    </recommendedName>
</protein>
<feature type="transmembrane region" description="Helical" evidence="1">
    <location>
        <begin position="98"/>
        <end position="120"/>
    </location>
</feature>
<proteinExistence type="predicted"/>
<feature type="transmembrane region" description="Helical" evidence="1">
    <location>
        <begin position="57"/>
        <end position="78"/>
    </location>
</feature>